<organism evidence="3 4">
    <name type="scientific">Taylorella equigenitalis ATCC 35865</name>
    <dbReference type="NCBI Taxonomy" id="743973"/>
    <lineage>
        <taxon>Bacteria</taxon>
        <taxon>Pseudomonadati</taxon>
        <taxon>Pseudomonadota</taxon>
        <taxon>Betaproteobacteria</taxon>
        <taxon>Burkholderiales</taxon>
        <taxon>Alcaligenaceae</taxon>
        <taxon>Taylorella</taxon>
    </lineage>
</organism>
<dbReference type="SMART" id="SM00460">
    <property type="entry name" value="TGc"/>
    <property type="match status" value="1"/>
</dbReference>
<name>A0ABN4AVN5_9BURK</name>
<evidence type="ECO:0000256" key="1">
    <source>
        <dbReference type="SAM" id="SignalP"/>
    </source>
</evidence>
<sequence>MKKFIFLILSCFLISQSSWANDNSNPAEKILMKANDKNNPLNIWNMDLTDYWSKLSDDILKIYKDRNIQLTPHQMAVVFMDFIGGFKIGVVKGGSDPRYSVQERIGACGSFTKVFISLMAANGIPSRTVGLYNFPKDNGHVVAEVYYDNKWHMYDPTYNLYFTNEPSNLVNPPVLSFEEIKNNTPSDMVLHNIPRYYMKGDRFANREIYLNANPAGPLTFENKLFFPFFIDFKKKSVIDNSEFGPKYQNISMLGFGGGNINHKYMISNLNKGETYTLSLIPNFLAGIGKSIRYKVSSPNCRLHTEELTYLKSSPNTNLDIEFLVNGSSCEIVIENIENFENIKYLVLKQVKVFKSSSRP</sequence>
<dbReference type="InterPro" id="IPR002931">
    <property type="entry name" value="Transglutaminase-like"/>
</dbReference>
<evidence type="ECO:0000313" key="4">
    <source>
        <dbReference type="Proteomes" id="UP000003121"/>
    </source>
</evidence>
<dbReference type="SUPFAM" id="SSF54001">
    <property type="entry name" value="Cysteine proteinases"/>
    <property type="match status" value="1"/>
</dbReference>
<evidence type="ECO:0000259" key="2">
    <source>
        <dbReference type="SMART" id="SM00460"/>
    </source>
</evidence>
<keyword evidence="4" id="KW-1185">Reference proteome</keyword>
<gene>
    <name evidence="3" type="ORF">KUI_0414</name>
</gene>
<dbReference type="EMBL" id="CP003264">
    <property type="protein sequence ID" value="AFN35501.1"/>
    <property type="molecule type" value="Genomic_DNA"/>
</dbReference>
<proteinExistence type="predicted"/>
<evidence type="ECO:0000313" key="3">
    <source>
        <dbReference type="EMBL" id="AFN35501.1"/>
    </source>
</evidence>
<feature type="domain" description="Transglutaminase-like" evidence="2">
    <location>
        <begin position="101"/>
        <end position="158"/>
    </location>
</feature>
<keyword evidence="1" id="KW-0732">Signal</keyword>
<reference evidence="3 4" key="1">
    <citation type="journal article" date="2012" name="Vet. Microbiol.">
        <title>Comparative genomic analyses of the Taylorellae.</title>
        <authorList>
            <person name="Hauser H."/>
            <person name="Richter D.C."/>
            <person name="van Tonder A."/>
            <person name="Clark L."/>
            <person name="Preston A."/>
        </authorList>
    </citation>
    <scope>NUCLEOTIDE SEQUENCE [LARGE SCALE GENOMIC DNA]</scope>
    <source>
        <strain evidence="3 4">ATCC 35865</strain>
    </source>
</reference>
<dbReference type="RefSeq" id="WP_014840190.1">
    <property type="nucleotide sequence ID" value="NC_018108.1"/>
</dbReference>
<accession>A0ABN4AVN5</accession>
<feature type="chain" id="PRO_5046804848" evidence="1">
    <location>
        <begin position="21"/>
        <end position="359"/>
    </location>
</feature>
<dbReference type="Gene3D" id="3.10.620.30">
    <property type="match status" value="1"/>
</dbReference>
<feature type="signal peptide" evidence="1">
    <location>
        <begin position="1"/>
        <end position="20"/>
    </location>
</feature>
<dbReference type="Proteomes" id="UP000003121">
    <property type="component" value="Chromosome"/>
</dbReference>
<dbReference type="InterPro" id="IPR038765">
    <property type="entry name" value="Papain-like_cys_pep_sf"/>
</dbReference>
<dbReference type="Pfam" id="PF01841">
    <property type="entry name" value="Transglut_core"/>
    <property type="match status" value="1"/>
</dbReference>
<protein>
    <submittedName>
        <fullName evidence="3">Exported protein</fullName>
    </submittedName>
</protein>